<gene>
    <name evidence="1" type="ORF">ACFQFD_03270</name>
    <name evidence="2" type="ORF">ACFQFD_03795</name>
    <name evidence="3" type="ORF">ACFQFD_18095</name>
    <name evidence="4" type="ORF">ACFQFD_18870</name>
    <name evidence="5" type="ORF">ACFQFD_19250</name>
</gene>
<evidence type="ECO:0000313" key="4">
    <source>
        <dbReference type="EMBL" id="MFC6787988.1"/>
    </source>
</evidence>
<reference evidence="2" key="1">
    <citation type="journal article" date="2014" name="Int. J. Syst. Evol. Microbiol.">
        <title>Complete genome sequence of Corynebacterium casei LMG S-19264T (=DSM 44701T), isolated from a smear-ripened cheese.</title>
        <authorList>
            <consortium name="US DOE Joint Genome Institute (JGI-PGF)"/>
            <person name="Walter F."/>
            <person name="Albersmeier A."/>
            <person name="Kalinowski J."/>
            <person name="Ruckert C."/>
        </authorList>
    </citation>
    <scope>NUCLEOTIDE SEQUENCE [LARGE SCALE GENOMIC DNA]</scope>
    <source>
        <strain evidence="2">NBRC 112888</strain>
    </source>
</reference>
<dbReference type="EMBL" id="JBHSWX010000012">
    <property type="protein sequence ID" value="MFC6787844.1"/>
    <property type="molecule type" value="Genomic_DNA"/>
</dbReference>
<keyword evidence="6" id="KW-1185">Reference proteome</keyword>
<evidence type="ECO:0000313" key="5">
    <source>
        <dbReference type="EMBL" id="MFC6788046.1"/>
    </source>
</evidence>
<evidence type="ECO:0000313" key="3">
    <source>
        <dbReference type="EMBL" id="MFC6787844.1"/>
    </source>
</evidence>
<dbReference type="EMBL" id="JBHSWX010000011">
    <property type="protein sequence ID" value="MFC6785043.1"/>
    <property type="molecule type" value="Genomic_DNA"/>
</dbReference>
<dbReference type="EMBL" id="JBHSWX010000012">
    <property type="protein sequence ID" value="MFC6785133.1"/>
    <property type="molecule type" value="Genomic_DNA"/>
</dbReference>
<sequence length="48" mass="5027">MVDGDAGEHAAVGLEPVATTAHTVERPGIVPLLPLGRERRVPNDLEGL</sequence>
<dbReference type="EMBL" id="JBHSWX010000014">
    <property type="protein sequence ID" value="MFC6788046.1"/>
    <property type="molecule type" value="Genomic_DNA"/>
</dbReference>
<dbReference type="RefSeq" id="WP_390241090.1">
    <property type="nucleotide sequence ID" value="NZ_JBHSXB010000002.1"/>
</dbReference>
<reference evidence="6" key="2">
    <citation type="journal article" date="2019" name="Int. J. Syst. Evol. Microbiol.">
        <title>The Global Catalogue of Microorganisms (GCM) 10K type strain sequencing project: providing services to taxonomists for standard genome sequencing and annotation.</title>
        <authorList>
            <consortium name="The Broad Institute Genomics Platform"/>
            <consortium name="The Broad Institute Genome Sequencing Center for Infectious Disease"/>
            <person name="Wu L."/>
            <person name="Ma J."/>
        </authorList>
    </citation>
    <scope>NUCLEOTIDE SEQUENCE [LARGE SCALE GENOMIC DNA]</scope>
    <source>
        <strain evidence="6">SYNS20</strain>
    </source>
</reference>
<accession>A0ABD5T703</accession>
<protein>
    <submittedName>
        <fullName evidence="2">Uncharacterized protein</fullName>
    </submittedName>
</protein>
<dbReference type="EMBL" id="JBHSWX010000013">
    <property type="protein sequence ID" value="MFC6787988.1"/>
    <property type="molecule type" value="Genomic_DNA"/>
</dbReference>
<reference evidence="2" key="3">
    <citation type="submission" date="2024-09" db="EMBL/GenBank/DDBJ databases">
        <authorList>
            <person name="Sun Q."/>
        </authorList>
    </citation>
    <scope>NUCLEOTIDE SEQUENCE</scope>
    <source>
        <strain evidence="2">NBRC 112888</strain>
    </source>
</reference>
<evidence type="ECO:0000313" key="6">
    <source>
        <dbReference type="Proteomes" id="UP001596443"/>
    </source>
</evidence>
<evidence type="ECO:0000313" key="1">
    <source>
        <dbReference type="EMBL" id="MFC6785043.1"/>
    </source>
</evidence>
<comment type="caution">
    <text evidence="2">The sequence shown here is derived from an EMBL/GenBank/DDBJ whole genome shotgun (WGS) entry which is preliminary data.</text>
</comment>
<organism evidence="2 6">
    <name type="scientific">Halobaculum halobium</name>
    <dbReference type="NCBI Taxonomy" id="3032281"/>
    <lineage>
        <taxon>Archaea</taxon>
        <taxon>Methanobacteriati</taxon>
        <taxon>Methanobacteriota</taxon>
        <taxon>Stenosarchaea group</taxon>
        <taxon>Halobacteria</taxon>
        <taxon>Halobacteriales</taxon>
        <taxon>Haloferacaceae</taxon>
        <taxon>Halobaculum</taxon>
    </lineage>
</organism>
<proteinExistence type="predicted"/>
<name>A0ABD5T703_9EURY</name>
<evidence type="ECO:0000313" key="2">
    <source>
        <dbReference type="EMBL" id="MFC6785133.1"/>
    </source>
</evidence>
<dbReference type="AlphaFoldDB" id="A0ABD5T703"/>
<dbReference type="Proteomes" id="UP001596443">
    <property type="component" value="Unassembled WGS sequence"/>
</dbReference>